<evidence type="ECO:0000313" key="1">
    <source>
        <dbReference type="EMBL" id="GBP58181.1"/>
    </source>
</evidence>
<dbReference type="OrthoDB" id="1728974at2759"/>
<comment type="caution">
    <text evidence="1">The sequence shown here is derived from an EMBL/GenBank/DDBJ whole genome shotgun (WGS) entry which is preliminary data.</text>
</comment>
<evidence type="ECO:0000313" key="2">
    <source>
        <dbReference type="Proteomes" id="UP000299102"/>
    </source>
</evidence>
<reference evidence="1 2" key="1">
    <citation type="journal article" date="2019" name="Commun. Biol.">
        <title>The bagworm genome reveals a unique fibroin gene that provides high tensile strength.</title>
        <authorList>
            <person name="Kono N."/>
            <person name="Nakamura H."/>
            <person name="Ohtoshi R."/>
            <person name="Tomita M."/>
            <person name="Numata K."/>
            <person name="Arakawa K."/>
        </authorList>
    </citation>
    <scope>NUCLEOTIDE SEQUENCE [LARGE SCALE GENOMIC DNA]</scope>
</reference>
<name>A0A4C1X392_EUMVA</name>
<sequence length="100" mass="11560">MPEEGTATAMSDLTRIMAKINDMRNVFSVPPPDYSQALLLIEDMCYVMCGSLLVRLGMPAPDLGKNDAFNRELERKRDYDRHELSQSVDVPNHRYHYFNH</sequence>
<protein>
    <submittedName>
        <fullName evidence="1">Uncharacterized protein</fullName>
    </submittedName>
</protein>
<dbReference type="Proteomes" id="UP000299102">
    <property type="component" value="Unassembled WGS sequence"/>
</dbReference>
<organism evidence="1 2">
    <name type="scientific">Eumeta variegata</name>
    <name type="common">Bagworm moth</name>
    <name type="synonym">Eumeta japonica</name>
    <dbReference type="NCBI Taxonomy" id="151549"/>
    <lineage>
        <taxon>Eukaryota</taxon>
        <taxon>Metazoa</taxon>
        <taxon>Ecdysozoa</taxon>
        <taxon>Arthropoda</taxon>
        <taxon>Hexapoda</taxon>
        <taxon>Insecta</taxon>
        <taxon>Pterygota</taxon>
        <taxon>Neoptera</taxon>
        <taxon>Endopterygota</taxon>
        <taxon>Lepidoptera</taxon>
        <taxon>Glossata</taxon>
        <taxon>Ditrysia</taxon>
        <taxon>Tineoidea</taxon>
        <taxon>Psychidae</taxon>
        <taxon>Oiketicinae</taxon>
        <taxon>Eumeta</taxon>
    </lineage>
</organism>
<dbReference type="AlphaFoldDB" id="A0A4C1X392"/>
<proteinExistence type="predicted"/>
<keyword evidence="2" id="KW-1185">Reference proteome</keyword>
<accession>A0A4C1X392</accession>
<gene>
    <name evidence="1" type="ORF">EVAR_86343_1</name>
</gene>
<dbReference type="EMBL" id="BGZK01000728">
    <property type="protein sequence ID" value="GBP58181.1"/>
    <property type="molecule type" value="Genomic_DNA"/>
</dbReference>